<dbReference type="EMBL" id="GBXM01032337">
    <property type="protein sequence ID" value="JAH76240.1"/>
    <property type="molecule type" value="Transcribed_RNA"/>
</dbReference>
<organism evidence="1">
    <name type="scientific">Anguilla anguilla</name>
    <name type="common">European freshwater eel</name>
    <name type="synonym">Muraena anguilla</name>
    <dbReference type="NCBI Taxonomy" id="7936"/>
    <lineage>
        <taxon>Eukaryota</taxon>
        <taxon>Metazoa</taxon>
        <taxon>Chordata</taxon>
        <taxon>Craniata</taxon>
        <taxon>Vertebrata</taxon>
        <taxon>Euteleostomi</taxon>
        <taxon>Actinopterygii</taxon>
        <taxon>Neopterygii</taxon>
        <taxon>Teleostei</taxon>
        <taxon>Anguilliformes</taxon>
        <taxon>Anguillidae</taxon>
        <taxon>Anguilla</taxon>
    </lineage>
</organism>
<reference evidence="1" key="1">
    <citation type="submission" date="2014-11" db="EMBL/GenBank/DDBJ databases">
        <authorList>
            <person name="Amaro Gonzalez C."/>
        </authorList>
    </citation>
    <scope>NUCLEOTIDE SEQUENCE</scope>
</reference>
<dbReference type="AlphaFoldDB" id="A0A0E9VFN4"/>
<protein>
    <submittedName>
        <fullName evidence="1">Uncharacterized protein</fullName>
    </submittedName>
</protein>
<name>A0A0E9VFN4_ANGAN</name>
<proteinExistence type="predicted"/>
<accession>A0A0E9VFN4</accession>
<evidence type="ECO:0000313" key="1">
    <source>
        <dbReference type="EMBL" id="JAH76240.1"/>
    </source>
</evidence>
<sequence>MRPGDCCHGDVCDITEKYLTVPHLRGNRLKAGASQNCCFFTKMCILFSILF</sequence>
<reference evidence="1" key="2">
    <citation type="journal article" date="2015" name="Fish Shellfish Immunol.">
        <title>Early steps in the European eel (Anguilla anguilla)-Vibrio vulnificus interaction in the gills: Role of the RtxA13 toxin.</title>
        <authorList>
            <person name="Callol A."/>
            <person name="Pajuelo D."/>
            <person name="Ebbesson L."/>
            <person name="Teles M."/>
            <person name="MacKenzie S."/>
            <person name="Amaro C."/>
        </authorList>
    </citation>
    <scope>NUCLEOTIDE SEQUENCE</scope>
</reference>